<dbReference type="AlphaFoldDB" id="A0A0C9ZWN1"/>
<name>A0A0C9ZWN1_9AGAM</name>
<dbReference type="EMBL" id="KN833720">
    <property type="protein sequence ID" value="KIK24038.1"/>
    <property type="molecule type" value="Genomic_DNA"/>
</dbReference>
<dbReference type="HOGENOM" id="CLU_2705783_0_0_1"/>
<evidence type="ECO:0000313" key="2">
    <source>
        <dbReference type="Proteomes" id="UP000054018"/>
    </source>
</evidence>
<accession>A0A0C9ZWN1</accession>
<organism evidence="1 2">
    <name type="scientific">Pisolithus microcarpus 441</name>
    <dbReference type="NCBI Taxonomy" id="765257"/>
    <lineage>
        <taxon>Eukaryota</taxon>
        <taxon>Fungi</taxon>
        <taxon>Dikarya</taxon>
        <taxon>Basidiomycota</taxon>
        <taxon>Agaricomycotina</taxon>
        <taxon>Agaricomycetes</taxon>
        <taxon>Agaricomycetidae</taxon>
        <taxon>Boletales</taxon>
        <taxon>Sclerodermatineae</taxon>
        <taxon>Pisolithaceae</taxon>
        <taxon>Pisolithus</taxon>
    </lineage>
</organism>
<keyword evidence="2" id="KW-1185">Reference proteome</keyword>
<evidence type="ECO:0000313" key="1">
    <source>
        <dbReference type="EMBL" id="KIK24038.1"/>
    </source>
</evidence>
<sequence length="73" mass="8230">MAKWGHTKSRSFSIIRPGVLRGRNRRSSQKNPRLSPEHCYIITTLKQLVDSGLFISDRQNCIRTGYGVNGVNG</sequence>
<reference evidence="1 2" key="1">
    <citation type="submission" date="2014-04" db="EMBL/GenBank/DDBJ databases">
        <authorList>
            <consortium name="DOE Joint Genome Institute"/>
            <person name="Kuo A."/>
            <person name="Kohler A."/>
            <person name="Costa M.D."/>
            <person name="Nagy L.G."/>
            <person name="Floudas D."/>
            <person name="Copeland A."/>
            <person name="Barry K.W."/>
            <person name="Cichocki N."/>
            <person name="Veneault-Fourrey C."/>
            <person name="LaButti K."/>
            <person name="Lindquist E.A."/>
            <person name="Lipzen A."/>
            <person name="Lundell T."/>
            <person name="Morin E."/>
            <person name="Murat C."/>
            <person name="Sun H."/>
            <person name="Tunlid A."/>
            <person name="Henrissat B."/>
            <person name="Grigoriev I.V."/>
            <person name="Hibbett D.S."/>
            <person name="Martin F."/>
            <person name="Nordberg H.P."/>
            <person name="Cantor M.N."/>
            <person name="Hua S.X."/>
        </authorList>
    </citation>
    <scope>NUCLEOTIDE SEQUENCE [LARGE SCALE GENOMIC DNA]</scope>
    <source>
        <strain evidence="1 2">441</strain>
    </source>
</reference>
<protein>
    <submittedName>
        <fullName evidence="1">Uncharacterized protein</fullName>
    </submittedName>
</protein>
<reference evidence="2" key="2">
    <citation type="submission" date="2015-01" db="EMBL/GenBank/DDBJ databases">
        <title>Evolutionary Origins and Diversification of the Mycorrhizal Mutualists.</title>
        <authorList>
            <consortium name="DOE Joint Genome Institute"/>
            <consortium name="Mycorrhizal Genomics Consortium"/>
            <person name="Kohler A."/>
            <person name="Kuo A."/>
            <person name="Nagy L.G."/>
            <person name="Floudas D."/>
            <person name="Copeland A."/>
            <person name="Barry K.W."/>
            <person name="Cichocki N."/>
            <person name="Veneault-Fourrey C."/>
            <person name="LaButti K."/>
            <person name="Lindquist E.A."/>
            <person name="Lipzen A."/>
            <person name="Lundell T."/>
            <person name="Morin E."/>
            <person name="Murat C."/>
            <person name="Riley R."/>
            <person name="Ohm R."/>
            <person name="Sun H."/>
            <person name="Tunlid A."/>
            <person name="Henrissat B."/>
            <person name="Grigoriev I.V."/>
            <person name="Hibbett D.S."/>
            <person name="Martin F."/>
        </authorList>
    </citation>
    <scope>NUCLEOTIDE SEQUENCE [LARGE SCALE GENOMIC DNA]</scope>
    <source>
        <strain evidence="2">441</strain>
    </source>
</reference>
<gene>
    <name evidence="1" type="ORF">PISMIDRAFT_678520</name>
</gene>
<dbReference type="Proteomes" id="UP000054018">
    <property type="component" value="Unassembled WGS sequence"/>
</dbReference>
<proteinExistence type="predicted"/>